<dbReference type="KEGG" id="mmar:MODMU_4136"/>
<dbReference type="EMBL" id="FO203431">
    <property type="protein sequence ID" value="CCH89536.1"/>
    <property type="molecule type" value="Genomic_DNA"/>
</dbReference>
<organism evidence="3 4">
    <name type="scientific">Modestobacter italicus (strain DSM 44449 / CECT 9708 / BC 501)</name>
    <dbReference type="NCBI Taxonomy" id="2732864"/>
    <lineage>
        <taxon>Bacteria</taxon>
        <taxon>Bacillati</taxon>
        <taxon>Actinomycetota</taxon>
        <taxon>Actinomycetes</taxon>
        <taxon>Geodermatophilales</taxon>
        <taxon>Geodermatophilaceae</taxon>
        <taxon>Modestobacter</taxon>
    </lineage>
</organism>
<dbReference type="InterPro" id="IPR007560">
    <property type="entry name" value="Restrct_endonuc_IV_Mrr"/>
</dbReference>
<dbReference type="Pfam" id="PF04471">
    <property type="entry name" value="Mrr_cat"/>
    <property type="match status" value="1"/>
</dbReference>
<keyword evidence="4" id="KW-1185">Reference proteome</keyword>
<dbReference type="Proteomes" id="UP000006461">
    <property type="component" value="Chromosome"/>
</dbReference>
<protein>
    <recommendedName>
        <fullName evidence="5">Restriction endonuclease</fullName>
    </recommendedName>
</protein>
<sequence length="405" mass="44193">MTAIGVPFADLRFADLQLDQVYRAGTAGHAGDDPLAVLLPVGNQGGFRYAGSPAQGTVRLVVLYTSGVNPDWPDVLDPTTGSFTYYGDNRQPGRDLHDTPRRGNGILRAAFDGAHGGTVGRATVPPFLLFERASTTSRAVRFRGLLAPGSPSAPPDEHLSAIWRSREGLRFQNYRALFTVLDERTVTRAWLEELLGPGPLKTTGPGSPPAWRNWVEGDVYKSLVAPPTTQHRSRSEQEPTTPGDSELLRILWSYFAERPIDFEACAAELFRLSAASAVEVIDVTRPSRDGGRDAVGLYAIGPKADRVRLDFALEAKCYQPGNSVGVREVARLISRLKHRQFGVLVTTSHVHEQAYKEVREDGHPVVILAGVDLVNILKKADLTTPGRLTDWLTGSFPANPTAQIR</sequence>
<dbReference type="GO" id="GO:0009307">
    <property type="term" value="P:DNA restriction-modification system"/>
    <property type="evidence" value="ECO:0007669"/>
    <property type="project" value="InterPro"/>
</dbReference>
<dbReference type="Gene3D" id="3.40.1350.10">
    <property type="match status" value="1"/>
</dbReference>
<evidence type="ECO:0000313" key="4">
    <source>
        <dbReference type="Proteomes" id="UP000006461"/>
    </source>
</evidence>
<proteinExistence type="predicted"/>
<accession>I4F1M3</accession>
<dbReference type="AlphaFoldDB" id="I4F1M3"/>
<dbReference type="GO" id="GO:0003677">
    <property type="term" value="F:DNA binding"/>
    <property type="evidence" value="ECO:0007669"/>
    <property type="project" value="InterPro"/>
</dbReference>
<dbReference type="STRING" id="477641.MODMU_4136"/>
<dbReference type="eggNOG" id="COG1715">
    <property type="taxonomic scope" value="Bacteria"/>
</dbReference>
<reference evidence="3 4" key="1">
    <citation type="journal article" date="2012" name="J. Bacteriol.">
        <title>Genome Sequence of Radiation-Resistant Modestobacter marinus Strain BC501, a Representative Actinobacterium That Thrives on Calcareous Stone Surfaces.</title>
        <authorList>
            <person name="Normand P."/>
            <person name="Gury J."/>
            <person name="Pujic P."/>
            <person name="Chouaia B."/>
            <person name="Crotti E."/>
            <person name="Brusetti L."/>
            <person name="Daffonchio D."/>
            <person name="Vacherie B."/>
            <person name="Barbe V."/>
            <person name="Medigue C."/>
            <person name="Calteau A."/>
            <person name="Ghodhbane-Gtari F."/>
            <person name="Essoussi I."/>
            <person name="Nouioui I."/>
            <person name="Abbassi-Ghozzi I."/>
            <person name="Gtari M."/>
        </authorList>
    </citation>
    <scope>NUCLEOTIDE SEQUENCE [LARGE SCALE GENOMIC DNA]</scope>
    <source>
        <strain evidence="4">BC 501</strain>
    </source>
</reference>
<dbReference type="HOGENOM" id="CLU_703757_0_0_11"/>
<dbReference type="Gene3D" id="2.30.280.20">
    <property type="match status" value="1"/>
</dbReference>
<dbReference type="InterPro" id="IPR011335">
    <property type="entry name" value="Restrct_endonuc-II-like"/>
</dbReference>
<evidence type="ECO:0000259" key="2">
    <source>
        <dbReference type="Pfam" id="PF18062"/>
    </source>
</evidence>
<dbReference type="REBASE" id="48888">
    <property type="entry name" value="Mma501ORF4136P"/>
</dbReference>
<dbReference type="SUPFAM" id="SSF52980">
    <property type="entry name" value="Restriction endonuclease-like"/>
    <property type="match status" value="1"/>
</dbReference>
<gene>
    <name evidence="3" type="ordered locus">MODMU_4136</name>
</gene>
<dbReference type="Pfam" id="PF18062">
    <property type="entry name" value="RE_AspBHI_N"/>
    <property type="match status" value="1"/>
</dbReference>
<dbReference type="OrthoDB" id="3010308at2"/>
<dbReference type="GO" id="GO:0004519">
    <property type="term" value="F:endonuclease activity"/>
    <property type="evidence" value="ECO:0007669"/>
    <property type="project" value="InterPro"/>
</dbReference>
<dbReference type="OMA" id="FALEAKC"/>
<evidence type="ECO:0008006" key="5">
    <source>
        <dbReference type="Google" id="ProtNLM"/>
    </source>
</evidence>
<feature type="domain" description="Restriction endonuclease AspBHI N-terminal" evidence="2">
    <location>
        <begin position="29"/>
        <end position="217"/>
    </location>
</feature>
<feature type="domain" description="Restriction endonuclease type IV Mrr" evidence="1">
    <location>
        <begin position="259"/>
        <end position="376"/>
    </location>
</feature>
<name>I4F1M3_MODI5</name>
<dbReference type="InterPro" id="IPR011856">
    <property type="entry name" value="tRNA_endonuc-like_dom_sf"/>
</dbReference>
<evidence type="ECO:0000259" key="1">
    <source>
        <dbReference type="Pfam" id="PF04471"/>
    </source>
</evidence>
<evidence type="ECO:0000313" key="3">
    <source>
        <dbReference type="EMBL" id="CCH89536.1"/>
    </source>
</evidence>
<dbReference type="InterPro" id="IPR041409">
    <property type="entry name" value="RE_AspBHI_N"/>
</dbReference>